<evidence type="ECO:0000313" key="9">
    <source>
        <dbReference type="EMBL" id="CAG8511922.1"/>
    </source>
</evidence>
<reference evidence="9" key="1">
    <citation type="submission" date="2021-06" db="EMBL/GenBank/DDBJ databases">
        <authorList>
            <person name="Kallberg Y."/>
            <person name="Tangrot J."/>
            <person name="Rosling A."/>
        </authorList>
    </citation>
    <scope>NUCLEOTIDE SEQUENCE</scope>
    <source>
        <strain evidence="9">87-6 pot B 2015</strain>
    </source>
</reference>
<proteinExistence type="inferred from homology"/>
<gene>
    <name evidence="9" type="ORF">FMOSSE_LOCUS4582</name>
</gene>
<comment type="caution">
    <text evidence="7">Lacks conserved residue(s) required for the propagation of feature annotation.</text>
</comment>
<dbReference type="GO" id="GO:0005789">
    <property type="term" value="C:endoplasmic reticulum membrane"/>
    <property type="evidence" value="ECO:0007669"/>
    <property type="project" value="UniProtKB-SubCell"/>
</dbReference>
<evidence type="ECO:0000256" key="1">
    <source>
        <dbReference type="ARBA" id="ARBA00004477"/>
    </source>
</evidence>
<evidence type="ECO:0000256" key="4">
    <source>
        <dbReference type="ARBA" id="ARBA00022824"/>
    </source>
</evidence>
<evidence type="ECO:0000256" key="2">
    <source>
        <dbReference type="ARBA" id="ARBA00008917"/>
    </source>
</evidence>
<organism evidence="9 10">
    <name type="scientific">Funneliformis mosseae</name>
    <name type="common">Endomycorrhizal fungus</name>
    <name type="synonym">Glomus mosseae</name>
    <dbReference type="NCBI Taxonomy" id="27381"/>
    <lineage>
        <taxon>Eukaryota</taxon>
        <taxon>Fungi</taxon>
        <taxon>Fungi incertae sedis</taxon>
        <taxon>Mucoromycota</taxon>
        <taxon>Glomeromycotina</taxon>
        <taxon>Glomeromycetes</taxon>
        <taxon>Glomerales</taxon>
        <taxon>Glomeraceae</taxon>
        <taxon>Funneliformis</taxon>
    </lineage>
</organism>
<evidence type="ECO:0000256" key="8">
    <source>
        <dbReference type="SAM" id="MobiDB-lite"/>
    </source>
</evidence>
<keyword evidence="6 7" id="KW-0472">Membrane</keyword>
<protein>
    <recommendedName>
        <fullName evidence="7">Derlin</fullName>
    </recommendedName>
</protein>
<sequence>MNGQPPQQRQPQNELVAFYKEIPICTRFLFTSYLVITVLGNIGPISPYYFFFLPEYTFGHFQIWRLFTSFFFYSFNFNGAIQLYFLYRYSKEIIGGMIKGLVLFNQSLVMAIIYIWAQLFKDAIVTFMFGLRFKGVYLPFVLLAFEALQMGGGLPWASIIGIITGHIYYYLKEIYPASGGTRFLNTPQWLYNWFPVNRAGLRTSFGVVLNPGGRAQQQSSTDGTRHSWGRGQRLGS</sequence>
<dbReference type="Pfam" id="PF04511">
    <property type="entry name" value="DER1"/>
    <property type="match status" value="2"/>
</dbReference>
<dbReference type="AlphaFoldDB" id="A0A9N8ZYV9"/>
<evidence type="ECO:0000256" key="3">
    <source>
        <dbReference type="ARBA" id="ARBA00022692"/>
    </source>
</evidence>
<keyword evidence="3 7" id="KW-0812">Transmembrane</keyword>
<dbReference type="SUPFAM" id="SSF144091">
    <property type="entry name" value="Rhomboid-like"/>
    <property type="match status" value="1"/>
</dbReference>
<evidence type="ECO:0000256" key="7">
    <source>
        <dbReference type="RuleBase" id="RU363059"/>
    </source>
</evidence>
<dbReference type="GO" id="GO:0006950">
    <property type="term" value="P:response to stress"/>
    <property type="evidence" value="ECO:0007669"/>
    <property type="project" value="UniProtKB-ARBA"/>
</dbReference>
<feature type="transmembrane region" description="Helical" evidence="7">
    <location>
        <begin position="98"/>
        <end position="117"/>
    </location>
</feature>
<dbReference type="InterPro" id="IPR035952">
    <property type="entry name" value="Rhomboid-like_sf"/>
</dbReference>
<feature type="region of interest" description="Disordered" evidence="8">
    <location>
        <begin position="211"/>
        <end position="236"/>
    </location>
</feature>
<feature type="transmembrane region" description="Helical" evidence="7">
    <location>
        <begin position="28"/>
        <end position="51"/>
    </location>
</feature>
<comment type="similarity">
    <text evidence="2 7">Belongs to the derlin family.</text>
</comment>
<comment type="subcellular location">
    <subcellularLocation>
        <location evidence="1 7">Endoplasmic reticulum membrane</location>
        <topology evidence="1 7">Multi-pass membrane protein</topology>
    </subcellularLocation>
</comment>
<dbReference type="InterPro" id="IPR007599">
    <property type="entry name" value="DER1"/>
</dbReference>
<feature type="transmembrane region" description="Helical" evidence="7">
    <location>
        <begin position="63"/>
        <end position="86"/>
    </location>
</feature>
<evidence type="ECO:0000313" key="10">
    <source>
        <dbReference type="Proteomes" id="UP000789375"/>
    </source>
</evidence>
<comment type="function">
    <text evidence="7">May be involved in the degradation of misfolded endoplasmic reticulum (ER) luminal proteins.</text>
</comment>
<keyword evidence="5 7" id="KW-1133">Transmembrane helix</keyword>
<dbReference type="PANTHER" id="PTHR11009">
    <property type="entry name" value="DER1-LIKE PROTEIN, DERLIN"/>
    <property type="match status" value="1"/>
</dbReference>
<evidence type="ECO:0000256" key="6">
    <source>
        <dbReference type="ARBA" id="ARBA00023136"/>
    </source>
</evidence>
<dbReference type="EMBL" id="CAJVPP010000786">
    <property type="protein sequence ID" value="CAG8511922.1"/>
    <property type="molecule type" value="Genomic_DNA"/>
</dbReference>
<comment type="caution">
    <text evidence="9">The sequence shown here is derived from an EMBL/GenBank/DDBJ whole genome shotgun (WGS) entry which is preliminary data.</text>
</comment>
<keyword evidence="4 7" id="KW-0256">Endoplasmic reticulum</keyword>
<evidence type="ECO:0000256" key="5">
    <source>
        <dbReference type="ARBA" id="ARBA00022989"/>
    </source>
</evidence>
<name>A0A9N8ZYV9_FUNMO</name>
<dbReference type="Proteomes" id="UP000789375">
    <property type="component" value="Unassembled WGS sequence"/>
</dbReference>
<accession>A0A9N8ZYV9</accession>
<keyword evidence="10" id="KW-1185">Reference proteome</keyword>